<gene>
    <name evidence="1" type="ORF">AVEN_98008_1</name>
</gene>
<proteinExistence type="predicted"/>
<evidence type="ECO:0000313" key="1">
    <source>
        <dbReference type="EMBL" id="GBN33357.1"/>
    </source>
</evidence>
<keyword evidence="2" id="KW-1185">Reference proteome</keyword>
<organism evidence="1 2">
    <name type="scientific">Araneus ventricosus</name>
    <name type="common">Orbweaver spider</name>
    <name type="synonym">Epeira ventricosa</name>
    <dbReference type="NCBI Taxonomy" id="182803"/>
    <lineage>
        <taxon>Eukaryota</taxon>
        <taxon>Metazoa</taxon>
        <taxon>Ecdysozoa</taxon>
        <taxon>Arthropoda</taxon>
        <taxon>Chelicerata</taxon>
        <taxon>Arachnida</taxon>
        <taxon>Araneae</taxon>
        <taxon>Araneomorphae</taxon>
        <taxon>Entelegynae</taxon>
        <taxon>Araneoidea</taxon>
        <taxon>Araneidae</taxon>
        <taxon>Araneus</taxon>
    </lineage>
</organism>
<reference evidence="1 2" key="1">
    <citation type="journal article" date="2019" name="Sci. Rep.">
        <title>Orb-weaving spider Araneus ventricosus genome elucidates the spidroin gene catalogue.</title>
        <authorList>
            <person name="Kono N."/>
            <person name="Nakamura H."/>
            <person name="Ohtoshi R."/>
            <person name="Moran D.A.P."/>
            <person name="Shinohara A."/>
            <person name="Yoshida Y."/>
            <person name="Fujiwara M."/>
            <person name="Mori M."/>
            <person name="Tomita M."/>
            <person name="Arakawa K."/>
        </authorList>
    </citation>
    <scope>NUCLEOTIDE SEQUENCE [LARGE SCALE GENOMIC DNA]</scope>
</reference>
<evidence type="ECO:0008006" key="3">
    <source>
        <dbReference type="Google" id="ProtNLM"/>
    </source>
</evidence>
<dbReference type="Proteomes" id="UP000499080">
    <property type="component" value="Unassembled WGS sequence"/>
</dbReference>
<sequence>MRSTRKKWCASWKLTPILKYAEQYAFRGQNVSLVQRFIMAVYGPHALSRPTTLKWCQQFEDGRTYLTDAARQGRPTAVRKHMRHSAAGGRYYSQQYRIW</sequence>
<dbReference type="AlphaFoldDB" id="A0A4Y2N5A5"/>
<accession>A0A4Y2N5A5</accession>
<dbReference type="EMBL" id="BGPR01008365">
    <property type="protein sequence ID" value="GBN33357.1"/>
    <property type="molecule type" value="Genomic_DNA"/>
</dbReference>
<evidence type="ECO:0000313" key="2">
    <source>
        <dbReference type="Proteomes" id="UP000499080"/>
    </source>
</evidence>
<comment type="caution">
    <text evidence="1">The sequence shown here is derived from an EMBL/GenBank/DDBJ whole genome shotgun (WGS) entry which is preliminary data.</text>
</comment>
<protein>
    <recommendedName>
        <fullName evidence="3">Mos1 transposase HTH domain-containing protein</fullName>
    </recommendedName>
</protein>
<name>A0A4Y2N5A5_ARAVE</name>